<organism evidence="15 16">
    <name type="scientific">Porphyromonas crevioricanis</name>
    <dbReference type="NCBI Taxonomy" id="393921"/>
    <lineage>
        <taxon>Bacteria</taxon>
        <taxon>Pseudomonadati</taxon>
        <taxon>Bacteroidota</taxon>
        <taxon>Bacteroidia</taxon>
        <taxon>Bacteroidales</taxon>
        <taxon>Porphyromonadaceae</taxon>
        <taxon>Porphyromonas</taxon>
    </lineage>
</organism>
<dbReference type="GO" id="GO:0005737">
    <property type="term" value="C:cytoplasm"/>
    <property type="evidence" value="ECO:0007669"/>
    <property type="project" value="UniProtKB-SubCell"/>
</dbReference>
<dbReference type="InterPro" id="IPR000192">
    <property type="entry name" value="Aminotrans_V_dom"/>
</dbReference>
<dbReference type="PANTHER" id="PTHR43247:SF1">
    <property type="entry name" value="PHOSPHOSERINE AMINOTRANSFERASE"/>
    <property type="match status" value="1"/>
</dbReference>
<keyword evidence="7 12" id="KW-0663">Pyridoxal phosphate</keyword>
<feature type="binding site" evidence="12">
    <location>
        <begin position="75"/>
        <end position="76"/>
    </location>
    <ligand>
        <name>pyridoxal 5'-phosphate</name>
        <dbReference type="ChEBI" id="CHEBI:597326"/>
    </ligand>
</feature>
<evidence type="ECO:0000256" key="9">
    <source>
        <dbReference type="ARBA" id="ARBA00023299"/>
    </source>
</evidence>
<proteinExistence type="inferred from homology"/>
<dbReference type="Gene3D" id="3.90.1150.10">
    <property type="entry name" value="Aspartate Aminotransferase, domain 1"/>
    <property type="match status" value="1"/>
</dbReference>
<protein>
    <recommendedName>
        <fullName evidence="12">Phosphoserine aminotransferase</fullName>
        <ecNumber evidence="12">2.6.1.52</ecNumber>
    </recommendedName>
    <alternativeName>
        <fullName evidence="12">Phosphohydroxythreonine aminotransferase</fullName>
        <shortName evidence="12">PSAT</shortName>
    </alternativeName>
</protein>
<evidence type="ECO:0000256" key="5">
    <source>
        <dbReference type="ARBA" id="ARBA00022605"/>
    </source>
</evidence>
<evidence type="ECO:0000313" key="16">
    <source>
        <dbReference type="Proteomes" id="UP000030136"/>
    </source>
</evidence>
<comment type="caution">
    <text evidence="12">Lacks conserved residue(s) required for the propagation of feature annotation.</text>
</comment>
<feature type="binding site" evidence="12">
    <location>
        <position position="189"/>
    </location>
    <ligand>
        <name>pyridoxal 5'-phosphate</name>
        <dbReference type="ChEBI" id="CHEBI:597326"/>
    </ligand>
</feature>
<keyword evidence="12" id="KW-0963">Cytoplasm</keyword>
<dbReference type="InterPro" id="IPR015424">
    <property type="entry name" value="PyrdxlP-dep_Trfase"/>
</dbReference>
<dbReference type="PANTHER" id="PTHR43247">
    <property type="entry name" value="PHOSPHOSERINE AMINOTRANSFERASE"/>
    <property type="match status" value="1"/>
</dbReference>
<evidence type="ECO:0000256" key="7">
    <source>
        <dbReference type="ARBA" id="ARBA00022898"/>
    </source>
</evidence>
<keyword evidence="9 12" id="KW-0718">Serine biosynthesis</keyword>
<evidence type="ECO:0000313" key="15">
    <source>
        <dbReference type="EMBL" id="KGN93934.1"/>
    </source>
</evidence>
<comment type="catalytic activity">
    <reaction evidence="10 12">
        <text>4-(phosphooxy)-L-threonine + 2-oxoglutarate = (R)-3-hydroxy-2-oxo-4-phosphooxybutanoate + L-glutamate</text>
        <dbReference type="Rhea" id="RHEA:16573"/>
        <dbReference type="ChEBI" id="CHEBI:16810"/>
        <dbReference type="ChEBI" id="CHEBI:29985"/>
        <dbReference type="ChEBI" id="CHEBI:58452"/>
        <dbReference type="ChEBI" id="CHEBI:58538"/>
        <dbReference type="EC" id="2.6.1.52"/>
    </reaction>
</comment>
<comment type="pathway">
    <text evidence="1 12">Cofactor biosynthesis; pyridoxine 5'-phosphate biosynthesis; pyridoxine 5'-phosphate from D-erythrose 4-phosphate: step 3/5.</text>
</comment>
<feature type="modified residue" description="N6-(pyridoxal phosphate)lysine" evidence="12">
    <location>
        <position position="190"/>
    </location>
</feature>
<dbReference type="AlphaFoldDB" id="A0AB34PFH4"/>
<dbReference type="EMBL" id="JQJC01000022">
    <property type="protein sequence ID" value="KGN93934.1"/>
    <property type="molecule type" value="Genomic_DNA"/>
</dbReference>
<dbReference type="PROSITE" id="PS00595">
    <property type="entry name" value="AA_TRANSFER_CLASS_5"/>
    <property type="match status" value="1"/>
</dbReference>
<evidence type="ECO:0000256" key="11">
    <source>
        <dbReference type="ARBA" id="ARBA00049007"/>
    </source>
</evidence>
<keyword evidence="5 12" id="KW-0028">Amino-acid biosynthesis</keyword>
<dbReference type="RefSeq" id="WP_036890202.1">
    <property type="nucleotide sequence ID" value="NZ_JQJC01000022.1"/>
</dbReference>
<evidence type="ECO:0000256" key="6">
    <source>
        <dbReference type="ARBA" id="ARBA00022679"/>
    </source>
</evidence>
<dbReference type="GO" id="GO:0030170">
    <property type="term" value="F:pyridoxal phosphate binding"/>
    <property type="evidence" value="ECO:0007669"/>
    <property type="project" value="UniProtKB-UniRule"/>
</dbReference>
<dbReference type="PIRSF" id="PIRSF000525">
    <property type="entry name" value="SerC"/>
    <property type="match status" value="1"/>
</dbReference>
<dbReference type="EC" id="2.6.1.52" evidence="12"/>
<evidence type="ECO:0000256" key="10">
    <source>
        <dbReference type="ARBA" id="ARBA00047630"/>
    </source>
</evidence>
<accession>A0AB34PFH4</accession>
<evidence type="ECO:0000259" key="14">
    <source>
        <dbReference type="Pfam" id="PF00266"/>
    </source>
</evidence>
<feature type="binding site" evidence="12">
    <location>
        <position position="99"/>
    </location>
    <ligand>
        <name>pyridoxal 5'-phosphate</name>
        <dbReference type="ChEBI" id="CHEBI:597326"/>
    </ligand>
</feature>
<evidence type="ECO:0000256" key="8">
    <source>
        <dbReference type="ARBA" id="ARBA00023096"/>
    </source>
</evidence>
<reference evidence="15 16" key="1">
    <citation type="submission" date="2014-08" db="EMBL/GenBank/DDBJ databases">
        <title>Porphyromonas crevioricanis strain:COT-253_OH1447 Genome sequencing.</title>
        <authorList>
            <person name="Wallis C."/>
            <person name="Deusch O."/>
            <person name="O'Flynn C."/>
            <person name="Davis I."/>
            <person name="Jospin G."/>
            <person name="Darling A.E."/>
            <person name="Coil D.A."/>
            <person name="Alexiev A."/>
            <person name="Horsfall A."/>
            <person name="Kirkwood N."/>
            <person name="Harris S."/>
            <person name="Eisen J.A."/>
        </authorList>
    </citation>
    <scope>NUCLEOTIDE SEQUENCE [LARGE SCALE GENOMIC DNA]</scope>
    <source>
        <strain evidence="16">COT-253 OH1447</strain>
    </source>
</reference>
<comment type="subcellular location">
    <subcellularLocation>
        <location evidence="12">Cytoplasm</location>
    </subcellularLocation>
</comment>
<feature type="binding site" evidence="12">
    <location>
        <begin position="231"/>
        <end position="232"/>
    </location>
    <ligand>
        <name>pyridoxal 5'-phosphate</name>
        <dbReference type="ChEBI" id="CHEBI:597326"/>
    </ligand>
</feature>
<keyword evidence="4 12" id="KW-0032">Aminotransferase</keyword>
<dbReference type="NCBIfam" id="TIGR01364">
    <property type="entry name" value="serC_1"/>
    <property type="match status" value="1"/>
</dbReference>
<dbReference type="NCBIfam" id="NF003764">
    <property type="entry name" value="PRK05355.1"/>
    <property type="match status" value="1"/>
</dbReference>
<dbReference type="Proteomes" id="UP000030136">
    <property type="component" value="Unassembled WGS sequence"/>
</dbReference>
<feature type="binding site" evidence="12">
    <location>
        <position position="147"/>
    </location>
    <ligand>
        <name>pyridoxal 5'-phosphate</name>
        <dbReference type="ChEBI" id="CHEBI:597326"/>
    </ligand>
</feature>
<dbReference type="InterPro" id="IPR020578">
    <property type="entry name" value="Aminotrans_V_PyrdxlP_BS"/>
</dbReference>
<comment type="similarity">
    <text evidence="3 12">Belongs to the class-V pyridoxal-phosphate-dependent aminotransferase family. SerC subfamily.</text>
</comment>
<feature type="binding site" evidence="12">
    <location>
        <position position="166"/>
    </location>
    <ligand>
        <name>pyridoxal 5'-phosphate</name>
        <dbReference type="ChEBI" id="CHEBI:597326"/>
    </ligand>
</feature>
<dbReference type="InterPro" id="IPR015422">
    <property type="entry name" value="PyrdxlP-dep_Trfase_small"/>
</dbReference>
<comment type="subunit">
    <text evidence="12">Homodimer.</text>
</comment>
<evidence type="ECO:0000256" key="12">
    <source>
        <dbReference type="HAMAP-Rule" id="MF_00160"/>
    </source>
</evidence>
<comment type="function">
    <text evidence="12">Catalyzes the reversible conversion of 3-phosphohydroxypyruvate to phosphoserine and of 3-hydroxy-2-oxo-4-phosphonooxybutanoate to phosphohydroxythreonine.</text>
</comment>
<feature type="binding site" evidence="12">
    <location>
        <position position="41"/>
    </location>
    <ligand>
        <name>L-glutamate</name>
        <dbReference type="ChEBI" id="CHEBI:29985"/>
    </ligand>
</feature>
<comment type="cofactor">
    <cofactor evidence="12">
        <name>pyridoxal 5'-phosphate</name>
        <dbReference type="ChEBI" id="CHEBI:597326"/>
    </cofactor>
    <text evidence="12">Binds 1 pyridoxal phosphate per subunit.</text>
</comment>
<comment type="caution">
    <text evidence="15">The sequence shown here is derived from an EMBL/GenBank/DDBJ whole genome shotgun (WGS) entry which is preliminary data.</text>
</comment>
<evidence type="ECO:0000256" key="13">
    <source>
        <dbReference type="RuleBase" id="RU004505"/>
    </source>
</evidence>
<evidence type="ECO:0000256" key="4">
    <source>
        <dbReference type="ARBA" id="ARBA00022576"/>
    </source>
</evidence>
<comment type="catalytic activity">
    <reaction evidence="11 12 13">
        <text>O-phospho-L-serine + 2-oxoglutarate = 3-phosphooxypyruvate + L-glutamate</text>
        <dbReference type="Rhea" id="RHEA:14329"/>
        <dbReference type="ChEBI" id="CHEBI:16810"/>
        <dbReference type="ChEBI" id="CHEBI:18110"/>
        <dbReference type="ChEBI" id="CHEBI:29985"/>
        <dbReference type="ChEBI" id="CHEBI:57524"/>
        <dbReference type="EC" id="2.6.1.52"/>
    </reaction>
</comment>
<evidence type="ECO:0000256" key="3">
    <source>
        <dbReference type="ARBA" id="ARBA00006904"/>
    </source>
</evidence>
<evidence type="ECO:0000256" key="2">
    <source>
        <dbReference type="ARBA" id="ARBA00005099"/>
    </source>
</evidence>
<gene>
    <name evidence="12" type="primary">serC</name>
    <name evidence="15" type="ORF">HQ38_07975</name>
</gene>
<feature type="domain" description="Aminotransferase class V" evidence="14">
    <location>
        <begin position="5"/>
        <end position="345"/>
    </location>
</feature>
<dbReference type="SUPFAM" id="SSF53383">
    <property type="entry name" value="PLP-dependent transferases"/>
    <property type="match status" value="1"/>
</dbReference>
<dbReference type="HAMAP" id="MF_00160">
    <property type="entry name" value="SerC_aminotrans_5"/>
    <property type="match status" value="1"/>
</dbReference>
<dbReference type="FunFam" id="3.90.1150.10:FF:000006">
    <property type="entry name" value="Phosphoserine aminotransferase"/>
    <property type="match status" value="1"/>
</dbReference>
<dbReference type="FunFam" id="3.40.640.10:FF:000010">
    <property type="entry name" value="Phosphoserine aminotransferase"/>
    <property type="match status" value="1"/>
</dbReference>
<keyword evidence="6 12" id="KW-0808">Transferase</keyword>
<dbReference type="Pfam" id="PF00266">
    <property type="entry name" value="Aminotran_5"/>
    <property type="match status" value="1"/>
</dbReference>
<sequence>MKKHNFYAGPSILNEKVIKATADAVLDFAGTGLSLLEVSHRGKEFDAVMAETNQLFKELLDIPAEYEVVFVGGGASMQFCMVPYNMLRTKAAYLDTGTWASKAIKEAKLFGEVDVVASSKDKNYSYIPKNYIIADDVDYFHYTSNNTIYGTEIRKDPDVKARLICDMSSDIFSRPIDISKYDIIYGGAQKNLAPAGVTFAIVRKDALGKVERPIPTMLKYSTHIEKDSMFNTPPVLPIYSALQTLKWYKEMGGVKAMQKLNEEKAAILYNEIDRNRLFVGTAAEEDRSLMNVCFVMKEEYKELEAAFADFAIKERGMMGIKGHRSVGGFRASLYNAMPKSSVEALVAAMQEFEKKH</sequence>
<evidence type="ECO:0000256" key="1">
    <source>
        <dbReference type="ARBA" id="ARBA00004915"/>
    </source>
</evidence>
<dbReference type="Gene3D" id="3.40.640.10">
    <property type="entry name" value="Type I PLP-dependent aspartate aminotransferase-like (Major domain)"/>
    <property type="match status" value="1"/>
</dbReference>
<comment type="pathway">
    <text evidence="2 12 13">Amino-acid biosynthesis; L-serine biosynthesis; L-serine from 3-phospho-D-glycerate: step 2/3.</text>
</comment>
<dbReference type="GO" id="GO:0004648">
    <property type="term" value="F:O-phospho-L-serine:2-oxoglutarate aminotransferase activity"/>
    <property type="evidence" value="ECO:0007669"/>
    <property type="project" value="UniProtKB-UniRule"/>
</dbReference>
<keyword evidence="8 12" id="KW-0664">Pyridoxine biosynthesis</keyword>
<dbReference type="GO" id="GO:0006564">
    <property type="term" value="P:L-serine biosynthetic process"/>
    <property type="evidence" value="ECO:0007669"/>
    <property type="project" value="UniProtKB-UniRule"/>
</dbReference>
<dbReference type="InterPro" id="IPR015421">
    <property type="entry name" value="PyrdxlP-dep_Trfase_major"/>
</dbReference>
<dbReference type="GO" id="GO:0008615">
    <property type="term" value="P:pyridoxine biosynthetic process"/>
    <property type="evidence" value="ECO:0007669"/>
    <property type="project" value="UniProtKB-UniRule"/>
</dbReference>
<name>A0AB34PFH4_9PORP</name>
<dbReference type="InterPro" id="IPR022278">
    <property type="entry name" value="Pser_aminoTfrase"/>
</dbReference>